<dbReference type="SUPFAM" id="SSF52540">
    <property type="entry name" value="P-loop containing nucleoside triphosphate hydrolases"/>
    <property type="match status" value="1"/>
</dbReference>
<dbReference type="GO" id="GO:0009898">
    <property type="term" value="C:cytoplasmic side of plasma membrane"/>
    <property type="evidence" value="ECO:0007669"/>
    <property type="project" value="TreeGrafter"/>
</dbReference>
<dbReference type="Pfam" id="PF13614">
    <property type="entry name" value="AAA_31"/>
    <property type="match status" value="1"/>
</dbReference>
<dbReference type="Proteomes" id="UP000444185">
    <property type="component" value="Unassembled WGS sequence"/>
</dbReference>
<protein>
    <submittedName>
        <fullName evidence="5">AAA family ATPase</fullName>
    </submittedName>
</protein>
<dbReference type="PANTHER" id="PTHR43384">
    <property type="entry name" value="SEPTUM SITE-DETERMINING PROTEIN MIND HOMOLOG, CHLOROPLASTIC-RELATED"/>
    <property type="match status" value="1"/>
</dbReference>
<dbReference type="PANTHER" id="PTHR43384:SF6">
    <property type="entry name" value="SEPTUM SITE-DETERMINING PROTEIN MIND HOMOLOG, CHLOROPLASTIC"/>
    <property type="match status" value="1"/>
</dbReference>
<dbReference type="AlphaFoldDB" id="A0A844Y2A8"/>
<gene>
    <name evidence="5" type="ORF">GRI42_12630</name>
</gene>
<name>A0A844Y2A8_9SPHN</name>
<feature type="modified residue" description="4-aspartylphosphate" evidence="3">
    <location>
        <position position="66"/>
    </location>
</feature>
<evidence type="ECO:0000256" key="3">
    <source>
        <dbReference type="PROSITE-ProRule" id="PRU00169"/>
    </source>
</evidence>
<reference evidence="5 6" key="1">
    <citation type="submission" date="2019-12" db="EMBL/GenBank/DDBJ databases">
        <title>Genomic-based taxomic classification of the family Erythrobacteraceae.</title>
        <authorList>
            <person name="Xu L."/>
        </authorList>
    </citation>
    <scope>NUCLEOTIDE SEQUENCE [LARGE SCALE GENOMIC DNA]</scope>
    <source>
        <strain evidence="5 6">DSM 16225</strain>
    </source>
</reference>
<dbReference type="InterPro" id="IPR001789">
    <property type="entry name" value="Sig_transdc_resp-reg_receiver"/>
</dbReference>
<keyword evidence="2" id="KW-0067">ATP-binding</keyword>
<evidence type="ECO:0000313" key="6">
    <source>
        <dbReference type="Proteomes" id="UP000444185"/>
    </source>
</evidence>
<feature type="domain" description="Response regulatory" evidence="4">
    <location>
        <begin position="1"/>
        <end position="129"/>
    </location>
</feature>
<dbReference type="InterPro" id="IPR050625">
    <property type="entry name" value="ParA/MinD_ATPase"/>
</dbReference>
<evidence type="ECO:0000256" key="2">
    <source>
        <dbReference type="ARBA" id="ARBA00022840"/>
    </source>
</evidence>
<dbReference type="InterPro" id="IPR025669">
    <property type="entry name" value="AAA_dom"/>
</dbReference>
<dbReference type="GO" id="GO:0005829">
    <property type="term" value="C:cytosol"/>
    <property type="evidence" value="ECO:0007669"/>
    <property type="project" value="TreeGrafter"/>
</dbReference>
<dbReference type="GO" id="GO:0005524">
    <property type="term" value="F:ATP binding"/>
    <property type="evidence" value="ECO:0007669"/>
    <property type="project" value="UniProtKB-KW"/>
</dbReference>
<keyword evidence="1" id="KW-0547">Nucleotide-binding</keyword>
<dbReference type="GO" id="GO:0016887">
    <property type="term" value="F:ATP hydrolysis activity"/>
    <property type="evidence" value="ECO:0007669"/>
    <property type="project" value="TreeGrafter"/>
</dbReference>
<evidence type="ECO:0000259" key="4">
    <source>
        <dbReference type="PROSITE" id="PS50110"/>
    </source>
</evidence>
<dbReference type="EMBL" id="WTYF01000004">
    <property type="protein sequence ID" value="MXO52151.1"/>
    <property type="molecule type" value="Genomic_DNA"/>
</dbReference>
<dbReference type="Gene3D" id="3.40.50.2300">
    <property type="match status" value="1"/>
</dbReference>
<dbReference type="InterPro" id="IPR027417">
    <property type="entry name" value="P-loop_NTPase"/>
</dbReference>
<dbReference type="Gene3D" id="3.40.50.300">
    <property type="entry name" value="P-loop containing nucleotide triphosphate hydrolases"/>
    <property type="match status" value="1"/>
</dbReference>
<dbReference type="InterPro" id="IPR011006">
    <property type="entry name" value="CheY-like_superfamily"/>
</dbReference>
<dbReference type="OrthoDB" id="9783172at2"/>
<keyword evidence="3" id="KW-0597">Phosphoprotein</keyword>
<dbReference type="SUPFAM" id="SSF52172">
    <property type="entry name" value="CheY-like"/>
    <property type="match status" value="1"/>
</dbReference>
<dbReference type="GO" id="GO:0000160">
    <property type="term" value="P:phosphorelay signal transduction system"/>
    <property type="evidence" value="ECO:0007669"/>
    <property type="project" value="InterPro"/>
</dbReference>
<evidence type="ECO:0000256" key="1">
    <source>
        <dbReference type="ARBA" id="ARBA00022741"/>
    </source>
</evidence>
<comment type="caution">
    <text evidence="5">The sequence shown here is derived from an EMBL/GenBank/DDBJ whole genome shotgun (WGS) entry which is preliminary data.</text>
</comment>
<dbReference type="RefSeq" id="WP_160608818.1">
    <property type="nucleotide sequence ID" value="NZ_WTYF01000004.1"/>
</dbReference>
<dbReference type="GO" id="GO:0051782">
    <property type="term" value="P:negative regulation of cell division"/>
    <property type="evidence" value="ECO:0007669"/>
    <property type="project" value="TreeGrafter"/>
</dbReference>
<proteinExistence type="predicted"/>
<evidence type="ECO:0000313" key="5">
    <source>
        <dbReference type="EMBL" id="MXO52151.1"/>
    </source>
</evidence>
<dbReference type="PROSITE" id="PS50110">
    <property type="entry name" value="RESPONSE_REGULATORY"/>
    <property type="match status" value="1"/>
</dbReference>
<sequence length="391" mass="41869">MTDFSDTYHTDTGMTLPDGVHVFAREEALGNIAILDSALTLHNTGLAEDFPAAAIEHATIAVVEIDSNNPSSLARLERLRALRPNLPVIAGLQAAPVATVRSLLRKGVSDVLELPFSSEELVAAIIDVARISETPAAPVELAPVIAVIGAAGGVGATTVATQLAPLMPEHLGDNARAALIDLSLQSGDASAYLDKQAKLTIHHLFGAVGRIDDELIRSVAMKCDDGFDLIAAPDEIEPIESAPAEAVSQVLRETRKRYDLVILDMPSTIANWAMPVLLSADVVVLVGLGKLSALRHVKRKLSLLQMLGRPRDSIAIVLNRCESGLFKRADASQMEELLHHPVEQMLEDDPSLLEEAQLQGYAVSHLQKRAKLSKQFAELAAALGDKIEKDS</sequence>
<accession>A0A844Y2A8</accession>
<keyword evidence="6" id="KW-1185">Reference proteome</keyword>
<organism evidence="5 6">
    <name type="scientific">Qipengyuania gaetbuli</name>
    <dbReference type="NCBI Taxonomy" id="266952"/>
    <lineage>
        <taxon>Bacteria</taxon>
        <taxon>Pseudomonadati</taxon>
        <taxon>Pseudomonadota</taxon>
        <taxon>Alphaproteobacteria</taxon>
        <taxon>Sphingomonadales</taxon>
        <taxon>Erythrobacteraceae</taxon>
        <taxon>Qipengyuania</taxon>
    </lineage>
</organism>